<keyword evidence="2 7" id="KW-0812">Transmembrane</keyword>
<evidence type="ECO:0000256" key="7">
    <source>
        <dbReference type="HAMAP-Rule" id="MF_02065"/>
    </source>
</evidence>
<evidence type="ECO:0000313" key="10">
    <source>
        <dbReference type="Proteomes" id="UP000754750"/>
    </source>
</evidence>
<evidence type="ECO:0000256" key="5">
    <source>
        <dbReference type="ARBA" id="ARBA00023239"/>
    </source>
</evidence>
<accession>A0A928KSE3</accession>
<evidence type="ECO:0000256" key="8">
    <source>
        <dbReference type="SAM" id="SignalP"/>
    </source>
</evidence>
<comment type="function">
    <text evidence="7">Functions as a peptidoglycan terminase that cleaves nascent peptidoglycan strands endolytically to terminate their elongation.</text>
</comment>
<evidence type="ECO:0000256" key="1">
    <source>
        <dbReference type="ARBA" id="ARBA00022475"/>
    </source>
</evidence>
<dbReference type="EC" id="4.2.2.29" evidence="7"/>
<evidence type="ECO:0000313" key="9">
    <source>
        <dbReference type="EMBL" id="MBE6832061.1"/>
    </source>
</evidence>
<feature type="site" description="Important for catalytic activity" evidence="7">
    <location>
        <position position="255"/>
    </location>
</feature>
<dbReference type="PANTHER" id="PTHR30518:SF2">
    <property type="entry name" value="ENDOLYTIC MUREIN TRANSGLYCOSYLASE"/>
    <property type="match status" value="1"/>
</dbReference>
<dbReference type="GO" id="GO:0005886">
    <property type="term" value="C:plasma membrane"/>
    <property type="evidence" value="ECO:0007669"/>
    <property type="project" value="UniProtKB-UniRule"/>
</dbReference>
<name>A0A928KSE3_9FIRM</name>
<dbReference type="AlphaFoldDB" id="A0A928KSE3"/>
<dbReference type="PANTHER" id="PTHR30518">
    <property type="entry name" value="ENDOLYTIC MUREIN TRANSGLYCOSYLASE"/>
    <property type="match status" value="1"/>
</dbReference>
<dbReference type="NCBIfam" id="TIGR00247">
    <property type="entry name" value="endolytic transglycosylase MltG"/>
    <property type="match status" value="1"/>
</dbReference>
<feature type="chain" id="PRO_5036689409" description="Endolytic murein transglycosylase" evidence="8">
    <location>
        <begin position="26"/>
        <end position="370"/>
    </location>
</feature>
<comment type="caution">
    <text evidence="9">The sequence shown here is derived from an EMBL/GenBank/DDBJ whole genome shotgun (WGS) entry which is preliminary data.</text>
</comment>
<evidence type="ECO:0000256" key="6">
    <source>
        <dbReference type="ARBA" id="ARBA00023316"/>
    </source>
</evidence>
<dbReference type="EMBL" id="SVNY01000001">
    <property type="protein sequence ID" value="MBE6832061.1"/>
    <property type="molecule type" value="Genomic_DNA"/>
</dbReference>
<dbReference type="InterPro" id="IPR003770">
    <property type="entry name" value="MLTG-like"/>
</dbReference>
<reference evidence="9" key="1">
    <citation type="submission" date="2019-04" db="EMBL/GenBank/DDBJ databases">
        <title>Evolution of Biomass-Degrading Anaerobic Consortia Revealed by Metagenomics.</title>
        <authorList>
            <person name="Peng X."/>
        </authorList>
    </citation>
    <scope>NUCLEOTIDE SEQUENCE</scope>
    <source>
        <strain evidence="9">SIG551</strain>
    </source>
</reference>
<keyword evidence="3 7" id="KW-1133">Transmembrane helix</keyword>
<organism evidence="9 10">
    <name type="scientific">Faecalispora sporosphaeroides</name>
    <dbReference type="NCBI Taxonomy" id="1549"/>
    <lineage>
        <taxon>Bacteria</taxon>
        <taxon>Bacillati</taxon>
        <taxon>Bacillota</taxon>
        <taxon>Clostridia</taxon>
        <taxon>Eubacteriales</taxon>
        <taxon>Oscillospiraceae</taxon>
        <taxon>Faecalispora</taxon>
    </lineage>
</organism>
<keyword evidence="6 7" id="KW-0961">Cell wall biogenesis/degradation</keyword>
<keyword evidence="1 7" id="KW-1003">Cell membrane</keyword>
<gene>
    <name evidence="7 9" type="primary">mltG</name>
    <name evidence="9" type="ORF">E7512_00495</name>
</gene>
<keyword evidence="4 7" id="KW-0472">Membrane</keyword>
<sequence>MARWKKALAFLLSCAVLATPSAAYAAETDAVVGTLSMDTFSYTMAPGSIYDFKASLSSSVLKQEDVKVWSSRDGIAKVARVAGTGKYRITGLKAGVTYITSEIKGVHASIQITVENGVKPHGVTNWTTSLIHQSDLSPTVNVTFPEGTNLMGVAALLEKNHVCSASDVLAAAKGTQFDNYSFIASLPNATSRYYKLEGYLFPDTYNFYKGDSAANALKRMLNNMQNKMANLQTQAAAQGMTADQVLTMASLIQAEASSASDMYLVSSVLHNRLTNGAAHDTPRLQFDSTVFYPYRVKSEAPAGFTSTYDTYRFSGLPMGPICNPGASAIDAALHPASTNDYYFCHSASGTGYYAETLEEHNQNLIIAGLR</sequence>
<dbReference type="HAMAP" id="MF_02065">
    <property type="entry name" value="MltG"/>
    <property type="match status" value="1"/>
</dbReference>
<dbReference type="GO" id="GO:0009252">
    <property type="term" value="P:peptidoglycan biosynthetic process"/>
    <property type="evidence" value="ECO:0007669"/>
    <property type="project" value="UniProtKB-UniRule"/>
</dbReference>
<dbReference type="GO" id="GO:0071555">
    <property type="term" value="P:cell wall organization"/>
    <property type="evidence" value="ECO:0007669"/>
    <property type="project" value="UniProtKB-KW"/>
</dbReference>
<comment type="catalytic activity">
    <reaction evidence="7">
        <text>a peptidoglycan chain = a peptidoglycan chain with N-acetyl-1,6-anhydromuramyl-[peptide] at the reducing end + a peptidoglycan chain with N-acetylglucosamine at the non-reducing end.</text>
        <dbReference type="EC" id="4.2.2.29"/>
    </reaction>
</comment>
<keyword evidence="5 7" id="KW-0456">Lyase</keyword>
<evidence type="ECO:0000256" key="3">
    <source>
        <dbReference type="ARBA" id="ARBA00022989"/>
    </source>
</evidence>
<keyword evidence="8" id="KW-0732">Signal</keyword>
<dbReference type="RefSeq" id="WP_326839663.1">
    <property type="nucleotide sequence ID" value="NZ_SVNY01000001.1"/>
</dbReference>
<dbReference type="Proteomes" id="UP000754750">
    <property type="component" value="Unassembled WGS sequence"/>
</dbReference>
<feature type="signal peptide" evidence="8">
    <location>
        <begin position="1"/>
        <end position="25"/>
    </location>
</feature>
<comment type="similarity">
    <text evidence="7">Belongs to the transglycosylase MltG family.</text>
</comment>
<evidence type="ECO:0000256" key="2">
    <source>
        <dbReference type="ARBA" id="ARBA00022692"/>
    </source>
</evidence>
<evidence type="ECO:0000256" key="4">
    <source>
        <dbReference type="ARBA" id="ARBA00023136"/>
    </source>
</evidence>
<dbReference type="Pfam" id="PF02618">
    <property type="entry name" value="YceG"/>
    <property type="match status" value="1"/>
</dbReference>
<protein>
    <recommendedName>
        <fullName evidence="7">Endolytic murein transglycosylase</fullName>
        <ecNumber evidence="7">4.2.2.29</ecNumber>
    </recommendedName>
    <alternativeName>
        <fullName evidence="7">Peptidoglycan lytic transglycosylase</fullName>
    </alternativeName>
    <alternativeName>
        <fullName evidence="7">Peptidoglycan polymerization terminase</fullName>
    </alternativeName>
</protein>
<dbReference type="GO" id="GO:0008932">
    <property type="term" value="F:lytic endotransglycosylase activity"/>
    <property type="evidence" value="ECO:0007669"/>
    <property type="project" value="UniProtKB-UniRule"/>
</dbReference>
<proteinExistence type="inferred from homology"/>
<dbReference type="Gene3D" id="2.60.40.1080">
    <property type="match status" value="1"/>
</dbReference>